<dbReference type="PANTHER" id="PTHR30529">
    <property type="entry name" value="CYTOCHROME B561"/>
    <property type="match status" value="1"/>
</dbReference>
<dbReference type="RefSeq" id="WP_160850932.1">
    <property type="nucleotide sequence ID" value="NZ_WUWG01000001.1"/>
</dbReference>
<evidence type="ECO:0000256" key="1">
    <source>
        <dbReference type="ARBA" id="ARBA00001970"/>
    </source>
</evidence>
<dbReference type="GO" id="GO:0046872">
    <property type="term" value="F:metal ion binding"/>
    <property type="evidence" value="ECO:0007669"/>
    <property type="project" value="UniProtKB-KW"/>
</dbReference>
<dbReference type="GO" id="GO:0005886">
    <property type="term" value="C:plasma membrane"/>
    <property type="evidence" value="ECO:0007669"/>
    <property type="project" value="UniProtKB-SubCell"/>
</dbReference>
<dbReference type="GO" id="GO:0022904">
    <property type="term" value="P:respiratory electron transport chain"/>
    <property type="evidence" value="ECO:0007669"/>
    <property type="project" value="InterPro"/>
</dbReference>
<comment type="cofactor">
    <cofactor evidence="1">
        <name>heme b</name>
        <dbReference type="ChEBI" id="CHEBI:60344"/>
    </cofactor>
</comment>
<evidence type="ECO:0000256" key="3">
    <source>
        <dbReference type="ARBA" id="ARBA00022448"/>
    </source>
</evidence>
<dbReference type="SUPFAM" id="SSF81342">
    <property type="entry name" value="Transmembrane di-heme cytochromes"/>
    <property type="match status" value="1"/>
</dbReference>
<evidence type="ECO:0000256" key="10">
    <source>
        <dbReference type="ARBA" id="ARBA00023004"/>
    </source>
</evidence>
<evidence type="ECO:0000256" key="2">
    <source>
        <dbReference type="ARBA" id="ARBA00004651"/>
    </source>
</evidence>
<dbReference type="EMBL" id="WUWG01000001">
    <property type="protein sequence ID" value="MXU63940.1"/>
    <property type="molecule type" value="Genomic_DNA"/>
</dbReference>
<name>A0A6B0THS6_9RHOB</name>
<keyword evidence="10" id="KW-0408">Iron</keyword>
<dbReference type="Gene3D" id="1.20.950.20">
    <property type="entry name" value="Transmembrane di-heme cytochromes, Chain C"/>
    <property type="match status" value="1"/>
</dbReference>
<gene>
    <name evidence="15" type="ORF">GSH16_00675</name>
</gene>
<evidence type="ECO:0000256" key="11">
    <source>
        <dbReference type="ARBA" id="ARBA00023136"/>
    </source>
</evidence>
<proteinExistence type="inferred from homology"/>
<keyword evidence="7" id="KW-0479">Metal-binding</keyword>
<keyword evidence="9 13" id="KW-1133">Transmembrane helix</keyword>
<evidence type="ECO:0000256" key="6">
    <source>
        <dbReference type="ARBA" id="ARBA00022692"/>
    </source>
</evidence>
<dbReference type="InterPro" id="IPR016174">
    <property type="entry name" value="Di-haem_cyt_TM"/>
</dbReference>
<evidence type="ECO:0000256" key="5">
    <source>
        <dbReference type="ARBA" id="ARBA00022617"/>
    </source>
</evidence>
<comment type="similarity">
    <text evidence="12">Belongs to the cytochrome b561 family.</text>
</comment>
<dbReference type="GO" id="GO:0020037">
    <property type="term" value="F:heme binding"/>
    <property type="evidence" value="ECO:0007669"/>
    <property type="project" value="TreeGrafter"/>
</dbReference>
<dbReference type="AlphaFoldDB" id="A0A6B0THS6"/>
<comment type="caution">
    <text evidence="15">The sequence shown here is derived from an EMBL/GenBank/DDBJ whole genome shotgun (WGS) entry which is preliminary data.</text>
</comment>
<keyword evidence="5" id="KW-0349">Heme</keyword>
<protein>
    <submittedName>
        <fullName evidence="15">Cytochrome b</fullName>
    </submittedName>
</protein>
<evidence type="ECO:0000313" key="15">
    <source>
        <dbReference type="EMBL" id="MXU63940.1"/>
    </source>
</evidence>
<organism evidence="15 16">
    <name type="scientific">Oceanomicrobium pacificus</name>
    <dbReference type="NCBI Taxonomy" id="2692916"/>
    <lineage>
        <taxon>Bacteria</taxon>
        <taxon>Pseudomonadati</taxon>
        <taxon>Pseudomonadota</taxon>
        <taxon>Alphaproteobacteria</taxon>
        <taxon>Rhodobacterales</taxon>
        <taxon>Paracoccaceae</taxon>
        <taxon>Oceanomicrobium</taxon>
    </lineage>
</organism>
<evidence type="ECO:0000256" key="12">
    <source>
        <dbReference type="ARBA" id="ARBA00037975"/>
    </source>
</evidence>
<sequence>MSVWNTTDGWGWLARLFHWVMALMIFAMIGFGFYMSGLDDLIAKFELVQTHKSVGFTVFVLALLRIVWRLVQRRTPALPETMPRWQVMASHVSHVGLYALMLFIPLTGWLMSSASPLNDEGAYPFRVPNMVFGLFEMPDPFQSGDKDLSALFHTMHETGVKLLIALLLVHVAAALKHAIVDRDAILRRMVRGR</sequence>
<keyword evidence="8" id="KW-0249">Electron transport</keyword>
<dbReference type="PANTHER" id="PTHR30529:SF1">
    <property type="entry name" value="CYTOCHROME B561 HOMOLOG 2"/>
    <property type="match status" value="1"/>
</dbReference>
<feature type="transmembrane region" description="Helical" evidence="13">
    <location>
        <begin position="92"/>
        <end position="111"/>
    </location>
</feature>
<dbReference type="Proteomes" id="UP000436016">
    <property type="component" value="Unassembled WGS sequence"/>
</dbReference>
<keyword evidence="16" id="KW-1185">Reference proteome</keyword>
<dbReference type="GO" id="GO:0009055">
    <property type="term" value="F:electron transfer activity"/>
    <property type="evidence" value="ECO:0007669"/>
    <property type="project" value="InterPro"/>
</dbReference>
<evidence type="ECO:0000256" key="4">
    <source>
        <dbReference type="ARBA" id="ARBA00022475"/>
    </source>
</evidence>
<feature type="transmembrane region" description="Helical" evidence="13">
    <location>
        <begin position="159"/>
        <end position="179"/>
    </location>
</feature>
<dbReference type="Pfam" id="PF01292">
    <property type="entry name" value="Ni_hydr_CYTB"/>
    <property type="match status" value="1"/>
</dbReference>
<evidence type="ECO:0000313" key="16">
    <source>
        <dbReference type="Proteomes" id="UP000436016"/>
    </source>
</evidence>
<feature type="domain" description="Cytochrome b561 bacterial/Ni-hydrogenase" evidence="14">
    <location>
        <begin position="10"/>
        <end position="192"/>
    </location>
</feature>
<reference evidence="15 16" key="1">
    <citation type="submission" date="2019-12" db="EMBL/GenBank/DDBJ databases">
        <title>Strain KN286 was isolated from seawater, which was collected from Caroline Seamount in the tropical western Pacific.</title>
        <authorList>
            <person name="Wang Q."/>
        </authorList>
    </citation>
    <scope>NUCLEOTIDE SEQUENCE [LARGE SCALE GENOMIC DNA]</scope>
    <source>
        <strain evidence="15 16">KN286</strain>
    </source>
</reference>
<feature type="transmembrane region" description="Helical" evidence="13">
    <location>
        <begin position="54"/>
        <end position="71"/>
    </location>
</feature>
<evidence type="ECO:0000259" key="14">
    <source>
        <dbReference type="Pfam" id="PF01292"/>
    </source>
</evidence>
<feature type="transmembrane region" description="Helical" evidence="13">
    <location>
        <begin position="12"/>
        <end position="34"/>
    </location>
</feature>
<dbReference type="InterPro" id="IPR052168">
    <property type="entry name" value="Cytochrome_b561_oxidase"/>
</dbReference>
<evidence type="ECO:0000256" key="13">
    <source>
        <dbReference type="SAM" id="Phobius"/>
    </source>
</evidence>
<dbReference type="InterPro" id="IPR011577">
    <property type="entry name" value="Cyt_b561_bac/Ni-Hgenase"/>
</dbReference>
<accession>A0A6B0THS6</accession>
<keyword evidence="3" id="KW-0813">Transport</keyword>
<keyword evidence="11 13" id="KW-0472">Membrane</keyword>
<evidence type="ECO:0000256" key="7">
    <source>
        <dbReference type="ARBA" id="ARBA00022723"/>
    </source>
</evidence>
<keyword evidence="6 13" id="KW-0812">Transmembrane</keyword>
<comment type="subcellular location">
    <subcellularLocation>
        <location evidence="2">Cell membrane</location>
        <topology evidence="2">Multi-pass membrane protein</topology>
    </subcellularLocation>
</comment>
<evidence type="ECO:0000256" key="9">
    <source>
        <dbReference type="ARBA" id="ARBA00022989"/>
    </source>
</evidence>
<evidence type="ECO:0000256" key="8">
    <source>
        <dbReference type="ARBA" id="ARBA00022982"/>
    </source>
</evidence>
<keyword evidence="4" id="KW-1003">Cell membrane</keyword>